<evidence type="ECO:0000256" key="6">
    <source>
        <dbReference type="SAM" id="Phobius"/>
    </source>
</evidence>
<feature type="transmembrane region" description="Helical" evidence="6">
    <location>
        <begin position="71"/>
        <end position="91"/>
    </location>
</feature>
<keyword evidence="4 6" id="KW-0472">Membrane</keyword>
<feature type="transmembrane region" description="Helical" evidence="6">
    <location>
        <begin position="33"/>
        <end position="51"/>
    </location>
</feature>
<dbReference type="PANTHER" id="PTHR23502">
    <property type="entry name" value="MAJOR FACILITATOR SUPERFAMILY"/>
    <property type="match status" value="1"/>
</dbReference>
<keyword evidence="9" id="KW-1185">Reference proteome</keyword>
<evidence type="ECO:0000313" key="9">
    <source>
        <dbReference type="Proteomes" id="UP000799291"/>
    </source>
</evidence>
<evidence type="ECO:0000256" key="3">
    <source>
        <dbReference type="ARBA" id="ARBA00022989"/>
    </source>
</evidence>
<reference evidence="8" key="1">
    <citation type="journal article" date="2020" name="Stud. Mycol.">
        <title>101 Dothideomycetes genomes: a test case for predicting lifestyles and emergence of pathogens.</title>
        <authorList>
            <person name="Haridas S."/>
            <person name="Albert R."/>
            <person name="Binder M."/>
            <person name="Bloem J."/>
            <person name="Labutti K."/>
            <person name="Salamov A."/>
            <person name="Andreopoulos B."/>
            <person name="Baker S."/>
            <person name="Barry K."/>
            <person name="Bills G."/>
            <person name="Bluhm B."/>
            <person name="Cannon C."/>
            <person name="Castanera R."/>
            <person name="Culley D."/>
            <person name="Daum C."/>
            <person name="Ezra D."/>
            <person name="Gonzalez J."/>
            <person name="Henrissat B."/>
            <person name="Kuo A."/>
            <person name="Liang C."/>
            <person name="Lipzen A."/>
            <person name="Lutzoni F."/>
            <person name="Magnuson J."/>
            <person name="Mondo S."/>
            <person name="Nolan M."/>
            <person name="Ohm R."/>
            <person name="Pangilinan J."/>
            <person name="Park H.-J."/>
            <person name="Ramirez L."/>
            <person name="Alfaro M."/>
            <person name="Sun H."/>
            <person name="Tritt A."/>
            <person name="Yoshinaga Y."/>
            <person name="Zwiers L.-H."/>
            <person name="Turgeon B."/>
            <person name="Goodwin S."/>
            <person name="Spatafora J."/>
            <person name="Crous P."/>
            <person name="Grigoriev I."/>
        </authorList>
    </citation>
    <scope>NUCLEOTIDE SEQUENCE</scope>
    <source>
        <strain evidence="8">CBS 122367</strain>
    </source>
</reference>
<dbReference type="PROSITE" id="PS50850">
    <property type="entry name" value="MFS"/>
    <property type="match status" value="1"/>
</dbReference>
<dbReference type="InterPro" id="IPR036259">
    <property type="entry name" value="MFS_trans_sf"/>
</dbReference>
<dbReference type="InterPro" id="IPR011701">
    <property type="entry name" value="MFS"/>
</dbReference>
<dbReference type="Proteomes" id="UP000799291">
    <property type="component" value="Unassembled WGS sequence"/>
</dbReference>
<dbReference type="AlphaFoldDB" id="A0A6G1J9Q4"/>
<evidence type="ECO:0000313" key="8">
    <source>
        <dbReference type="EMBL" id="KAF2686895.1"/>
    </source>
</evidence>
<dbReference type="OrthoDB" id="5296287at2759"/>
<sequence>MPSQILRRKRQTAATGPRTPTTPSIGRHVDARLSLILLSVTNLFAAMTTAFELGLEDVMHDLHAHSKSLGALTISIYTPGYFIGPFIVAPVSEVYGRLWPLRVAYVMFAVTLVICASSQSLTLFAIFRAIMGFAGIIFVLLGPAIVPDVIVKEKEDSL</sequence>
<keyword evidence="3 6" id="KW-1133">Transmembrane helix</keyword>
<comment type="subcellular location">
    <subcellularLocation>
        <location evidence="1">Membrane</location>
        <topology evidence="1">Multi-pass membrane protein</topology>
    </subcellularLocation>
</comment>
<name>A0A6G1J9Q4_9PLEO</name>
<keyword evidence="2 6" id="KW-0812">Transmembrane</keyword>
<gene>
    <name evidence="8" type="ORF">K458DRAFT_386860</name>
</gene>
<protein>
    <submittedName>
        <fullName evidence="8">MFS general substrate transporter</fullName>
    </submittedName>
</protein>
<dbReference type="PANTHER" id="PTHR23502:SF60">
    <property type="entry name" value="MAJOR FACILITATOR SUPERFAMILY (MFS) PROFILE DOMAIN-CONTAINING PROTEIN-RELATED"/>
    <property type="match status" value="1"/>
</dbReference>
<dbReference type="GO" id="GO:0016020">
    <property type="term" value="C:membrane"/>
    <property type="evidence" value="ECO:0007669"/>
    <property type="project" value="UniProtKB-SubCell"/>
</dbReference>
<evidence type="ECO:0000259" key="7">
    <source>
        <dbReference type="PROSITE" id="PS50850"/>
    </source>
</evidence>
<feature type="region of interest" description="Disordered" evidence="5">
    <location>
        <begin position="1"/>
        <end position="26"/>
    </location>
</feature>
<dbReference type="EMBL" id="MU005576">
    <property type="protein sequence ID" value="KAF2686895.1"/>
    <property type="molecule type" value="Genomic_DNA"/>
</dbReference>
<evidence type="ECO:0000256" key="1">
    <source>
        <dbReference type="ARBA" id="ARBA00004141"/>
    </source>
</evidence>
<proteinExistence type="predicted"/>
<dbReference type="GO" id="GO:0022857">
    <property type="term" value="F:transmembrane transporter activity"/>
    <property type="evidence" value="ECO:0007669"/>
    <property type="project" value="InterPro"/>
</dbReference>
<accession>A0A6G1J9Q4</accession>
<dbReference type="Gene3D" id="1.20.1720.10">
    <property type="entry name" value="Multidrug resistance protein D"/>
    <property type="match status" value="1"/>
</dbReference>
<feature type="compositionally biased region" description="Low complexity" evidence="5">
    <location>
        <begin position="12"/>
        <end position="23"/>
    </location>
</feature>
<feature type="transmembrane region" description="Helical" evidence="6">
    <location>
        <begin position="103"/>
        <end position="127"/>
    </location>
</feature>
<evidence type="ECO:0000256" key="5">
    <source>
        <dbReference type="SAM" id="MobiDB-lite"/>
    </source>
</evidence>
<evidence type="ECO:0000256" key="2">
    <source>
        <dbReference type="ARBA" id="ARBA00022692"/>
    </source>
</evidence>
<feature type="compositionally biased region" description="Basic residues" evidence="5">
    <location>
        <begin position="1"/>
        <end position="11"/>
    </location>
</feature>
<feature type="domain" description="Major facilitator superfamily (MFS) profile" evidence="7">
    <location>
        <begin position="33"/>
        <end position="158"/>
    </location>
</feature>
<dbReference type="SUPFAM" id="SSF103473">
    <property type="entry name" value="MFS general substrate transporter"/>
    <property type="match status" value="1"/>
</dbReference>
<feature type="transmembrane region" description="Helical" evidence="6">
    <location>
        <begin position="133"/>
        <end position="151"/>
    </location>
</feature>
<dbReference type="InterPro" id="IPR020846">
    <property type="entry name" value="MFS_dom"/>
</dbReference>
<organism evidence="8 9">
    <name type="scientific">Lentithecium fluviatile CBS 122367</name>
    <dbReference type="NCBI Taxonomy" id="1168545"/>
    <lineage>
        <taxon>Eukaryota</taxon>
        <taxon>Fungi</taxon>
        <taxon>Dikarya</taxon>
        <taxon>Ascomycota</taxon>
        <taxon>Pezizomycotina</taxon>
        <taxon>Dothideomycetes</taxon>
        <taxon>Pleosporomycetidae</taxon>
        <taxon>Pleosporales</taxon>
        <taxon>Massarineae</taxon>
        <taxon>Lentitheciaceae</taxon>
        <taxon>Lentithecium</taxon>
    </lineage>
</organism>
<dbReference type="Pfam" id="PF07690">
    <property type="entry name" value="MFS_1"/>
    <property type="match status" value="1"/>
</dbReference>
<evidence type="ECO:0000256" key="4">
    <source>
        <dbReference type="ARBA" id="ARBA00023136"/>
    </source>
</evidence>